<feature type="region of interest" description="Disordered" evidence="8">
    <location>
        <begin position="1"/>
        <end position="258"/>
    </location>
</feature>
<dbReference type="GO" id="GO:0071039">
    <property type="term" value="P:nuclear polyadenylation-dependent CUT catabolic process"/>
    <property type="evidence" value="ECO:0007669"/>
    <property type="project" value="TreeGrafter"/>
</dbReference>
<keyword evidence="4 7" id="KW-0863">Zinc-finger</keyword>
<dbReference type="Gene3D" id="4.10.60.10">
    <property type="entry name" value="Zinc finger, CCHC-type"/>
    <property type="match status" value="1"/>
</dbReference>
<dbReference type="InterPro" id="IPR051644">
    <property type="entry name" value="TRAMP_AT-DNA-binding"/>
</dbReference>
<keyword evidence="5" id="KW-0862">Zinc</keyword>
<feature type="compositionally biased region" description="Acidic residues" evidence="8">
    <location>
        <begin position="643"/>
        <end position="653"/>
    </location>
</feature>
<dbReference type="PANTHER" id="PTHR46543">
    <property type="entry name" value="ZINC FINGER CCHC DOMAIN-CONTAINING PROTEIN 7"/>
    <property type="match status" value="1"/>
</dbReference>
<name>A0A8H7TAK8_9HELO</name>
<feature type="compositionally biased region" description="Polar residues" evidence="8">
    <location>
        <begin position="609"/>
        <end position="625"/>
    </location>
</feature>
<feature type="compositionally biased region" description="Basic and acidic residues" evidence="8">
    <location>
        <begin position="17"/>
        <end position="34"/>
    </location>
</feature>
<feature type="compositionally biased region" description="Pro residues" evidence="8">
    <location>
        <begin position="922"/>
        <end position="940"/>
    </location>
</feature>
<feature type="compositionally biased region" description="Polar residues" evidence="8">
    <location>
        <begin position="216"/>
        <end position="236"/>
    </location>
</feature>
<dbReference type="GO" id="GO:0071036">
    <property type="term" value="P:nuclear polyadenylation-dependent snoRNA catabolic process"/>
    <property type="evidence" value="ECO:0007669"/>
    <property type="project" value="TreeGrafter"/>
</dbReference>
<evidence type="ECO:0000256" key="7">
    <source>
        <dbReference type="PROSITE-ProRule" id="PRU00047"/>
    </source>
</evidence>
<comment type="caution">
    <text evidence="10">The sequence shown here is derived from an EMBL/GenBank/DDBJ whole genome shotgun (WGS) entry which is preliminary data.</text>
</comment>
<evidence type="ECO:0000313" key="10">
    <source>
        <dbReference type="EMBL" id="KAG4418039.1"/>
    </source>
</evidence>
<dbReference type="GO" id="GO:0031499">
    <property type="term" value="C:TRAMP complex"/>
    <property type="evidence" value="ECO:0007669"/>
    <property type="project" value="TreeGrafter"/>
</dbReference>
<keyword evidence="2" id="KW-0479">Metal-binding</keyword>
<keyword evidence="6" id="KW-0539">Nucleus</keyword>
<comment type="subcellular location">
    <subcellularLocation>
        <location evidence="1">Nucleus</location>
    </subcellularLocation>
</comment>
<dbReference type="PANTHER" id="PTHR46543:SF1">
    <property type="entry name" value="ZINC FINGER CCHC DOMAIN-CONTAINING PROTEIN 7"/>
    <property type="match status" value="1"/>
</dbReference>
<dbReference type="InterPro" id="IPR001878">
    <property type="entry name" value="Znf_CCHC"/>
</dbReference>
<dbReference type="Proteomes" id="UP000664132">
    <property type="component" value="Unassembled WGS sequence"/>
</dbReference>
<proteinExistence type="predicted"/>
<dbReference type="GO" id="GO:0003723">
    <property type="term" value="F:RNA binding"/>
    <property type="evidence" value="ECO:0007669"/>
    <property type="project" value="TreeGrafter"/>
</dbReference>
<evidence type="ECO:0000259" key="9">
    <source>
        <dbReference type="PROSITE" id="PS50158"/>
    </source>
</evidence>
<feature type="compositionally biased region" description="Polar residues" evidence="8">
    <location>
        <begin position="374"/>
        <end position="384"/>
    </location>
</feature>
<evidence type="ECO:0000313" key="11">
    <source>
        <dbReference type="Proteomes" id="UP000664132"/>
    </source>
</evidence>
<feature type="region of interest" description="Disordered" evidence="8">
    <location>
        <begin position="606"/>
        <end position="653"/>
    </location>
</feature>
<feature type="domain" description="CCHC-type" evidence="9">
    <location>
        <begin position="804"/>
        <end position="817"/>
    </location>
</feature>
<dbReference type="GO" id="GO:0071037">
    <property type="term" value="P:nuclear polyadenylation-dependent snRNA catabolic process"/>
    <property type="evidence" value="ECO:0007669"/>
    <property type="project" value="TreeGrafter"/>
</dbReference>
<evidence type="ECO:0000256" key="8">
    <source>
        <dbReference type="SAM" id="MobiDB-lite"/>
    </source>
</evidence>
<keyword evidence="3" id="KW-0677">Repeat</keyword>
<feature type="compositionally biased region" description="Polar residues" evidence="8">
    <location>
        <begin position="174"/>
        <end position="191"/>
    </location>
</feature>
<dbReference type="PROSITE" id="PS50158">
    <property type="entry name" value="ZF_CCHC"/>
    <property type="match status" value="1"/>
</dbReference>
<feature type="region of interest" description="Disordered" evidence="8">
    <location>
        <begin position="368"/>
        <end position="387"/>
    </location>
</feature>
<dbReference type="GO" id="GO:0071031">
    <property type="term" value="P:nuclear mRNA surveillance of mRNA 3'-end processing"/>
    <property type="evidence" value="ECO:0007669"/>
    <property type="project" value="TreeGrafter"/>
</dbReference>
<organism evidence="10 11">
    <name type="scientific">Cadophora malorum</name>
    <dbReference type="NCBI Taxonomy" id="108018"/>
    <lineage>
        <taxon>Eukaryota</taxon>
        <taxon>Fungi</taxon>
        <taxon>Dikarya</taxon>
        <taxon>Ascomycota</taxon>
        <taxon>Pezizomycotina</taxon>
        <taxon>Leotiomycetes</taxon>
        <taxon>Helotiales</taxon>
        <taxon>Ploettnerulaceae</taxon>
        <taxon>Cadophora</taxon>
    </lineage>
</organism>
<sequence length="1005" mass="109714">MTDPQEPAELAGIGDVSEDKGSLQEDATDTHMAETEQATVPVNEDMDSRTSLAGRKRNLQESGHDEKADSNEEPDERQRKRVKDHQDPPLVGELEDGTTSSPVQVASLVQAEAGTGTQAPASEPSVFRLLEEESERSQIPGAESQPLFNLVGKGSEIQDSASAPLEKPHPVALRSSSWNGGISTGLRTSFGSKPRLSFGLKSTAKPASSLDVTAAPTDSGNGNSLTSSAFSTNVDSPSVPPPSELNEEQDGPNGENKSLHLKSIFAQFREPVSSKVAKPAVNRVIDSTDEDPIQNTGPNDNLPNMKSSATDQIKHVPFQKLNKAARKGLSTDERALYDLAAAAALKKEKQERKRARKAAKLALSAFSRSHDAKSLNQSNTTSDNEGLRSDIKKTAMDTSQVGITQAESNQPRSFVKLTRKQIDLLNTEELDEYNRVVNAQLAQLKLENRAKKVTSKLEKLQLASDEVSTAIANSSSQYQSISKDLKDKVEFGKTFYARKMSPVPEYGNKLGSWKLHEMFSADANPLQIHEISFNRFAPYFLSWYRDDWDAMTQKMITGAFSIYVSSYYGHLSGFGPALDVCRATASASDAITLTDAKGLANQLLRNPGPAQTLQSVPKSQKSQLPSVPVSASRLHQSERGDNNDTDMVMDDAPDTVASNAGHDMAFTHGPAVDEELIDIDLRQAELYLQQRYYPSSDFNILRCLACSKTGHHTLKCPLLTCNICQTSGVHSEAMCPQKNRCNKCRERGHKTEACKEKLSLPKSEMSCDICHSTDHLEMACHYVWRSFDPRPDEIFTVQHIPVECYTCGYSGHFGPECGLHRGVVLSGGFTWSMENLNTYVDPSSSNRALSAGKDFSIANKAPNRGYANDPITIDDESDVEPFIRPKVLPSRSKGGKIQVEPVQQNQKAPQKRQKKNKNKHPAPAPAPPPKYHRNPNPPRASRPDFSSEFRFDIPPQNPPSGPRGGVPNNFGNANRGGGGGALPSRADRRRMADQAGARGARPGGF</sequence>
<feature type="compositionally biased region" description="Basic and acidic residues" evidence="8">
    <location>
        <begin position="941"/>
        <end position="951"/>
    </location>
</feature>
<feature type="compositionally biased region" description="Basic and acidic residues" evidence="8">
    <location>
        <begin position="58"/>
        <end position="70"/>
    </location>
</feature>
<dbReference type="EMBL" id="JAFJYH010000139">
    <property type="protein sequence ID" value="KAG4418039.1"/>
    <property type="molecule type" value="Genomic_DNA"/>
</dbReference>
<accession>A0A8H7TAK8</accession>
<dbReference type="OrthoDB" id="7608935at2759"/>
<evidence type="ECO:0000256" key="4">
    <source>
        <dbReference type="ARBA" id="ARBA00022771"/>
    </source>
</evidence>
<reference evidence="10" key="1">
    <citation type="submission" date="2021-02" db="EMBL/GenBank/DDBJ databases">
        <title>Genome sequence Cadophora malorum strain M34.</title>
        <authorList>
            <person name="Stefanovic E."/>
            <person name="Vu D."/>
            <person name="Scully C."/>
            <person name="Dijksterhuis J."/>
            <person name="Roader J."/>
            <person name="Houbraken J."/>
        </authorList>
    </citation>
    <scope>NUCLEOTIDE SEQUENCE</scope>
    <source>
        <strain evidence="10">M34</strain>
    </source>
</reference>
<evidence type="ECO:0000256" key="2">
    <source>
        <dbReference type="ARBA" id="ARBA00022723"/>
    </source>
</evidence>
<dbReference type="GO" id="GO:0008270">
    <property type="term" value="F:zinc ion binding"/>
    <property type="evidence" value="ECO:0007669"/>
    <property type="project" value="UniProtKB-KW"/>
</dbReference>
<feature type="region of interest" description="Disordered" evidence="8">
    <location>
        <begin position="858"/>
        <end position="1005"/>
    </location>
</feature>
<gene>
    <name evidence="10" type="ORF">IFR04_008859</name>
</gene>
<protein>
    <recommendedName>
        <fullName evidence="9">CCHC-type domain-containing protein</fullName>
    </recommendedName>
</protein>
<dbReference type="SMART" id="SM00343">
    <property type="entry name" value="ZnF_C2HC"/>
    <property type="match status" value="5"/>
</dbReference>
<evidence type="ECO:0000256" key="1">
    <source>
        <dbReference type="ARBA" id="ARBA00004123"/>
    </source>
</evidence>
<dbReference type="AlphaFoldDB" id="A0A8H7TAK8"/>
<evidence type="ECO:0000256" key="5">
    <source>
        <dbReference type="ARBA" id="ARBA00022833"/>
    </source>
</evidence>
<feature type="compositionally biased region" description="Basic residues" evidence="8">
    <location>
        <begin position="909"/>
        <end position="920"/>
    </location>
</feature>
<dbReference type="GO" id="GO:0071038">
    <property type="term" value="P:TRAMP-dependent tRNA surveillance pathway"/>
    <property type="evidence" value="ECO:0007669"/>
    <property type="project" value="TreeGrafter"/>
</dbReference>
<evidence type="ECO:0000256" key="3">
    <source>
        <dbReference type="ARBA" id="ARBA00022737"/>
    </source>
</evidence>
<evidence type="ECO:0000256" key="6">
    <source>
        <dbReference type="ARBA" id="ARBA00023242"/>
    </source>
</evidence>
<dbReference type="GO" id="GO:0071035">
    <property type="term" value="P:nuclear polyadenylation-dependent rRNA catabolic process"/>
    <property type="evidence" value="ECO:0007669"/>
    <property type="project" value="TreeGrafter"/>
</dbReference>
<keyword evidence="11" id="KW-1185">Reference proteome</keyword>